<reference evidence="5 6" key="1">
    <citation type="journal article" date="2019" name="Int. J. Syst. Evol. Microbiol.">
        <title>The Global Catalogue of Microorganisms (GCM) 10K type strain sequencing project: providing services to taxonomists for standard genome sequencing and annotation.</title>
        <authorList>
            <consortium name="The Broad Institute Genomics Platform"/>
            <consortium name="The Broad Institute Genome Sequencing Center for Infectious Disease"/>
            <person name="Wu L."/>
            <person name="Ma J."/>
        </authorList>
    </citation>
    <scope>NUCLEOTIDE SEQUENCE [LARGE SCALE GENOMIC DNA]</scope>
    <source>
        <strain evidence="5 6">JCM 3325</strain>
    </source>
</reference>
<protein>
    <submittedName>
        <fullName evidence="5">Long-chain fatty acid--CoA ligase</fullName>
    </submittedName>
</protein>
<dbReference type="InterPro" id="IPR025110">
    <property type="entry name" value="AMP-bd_C"/>
</dbReference>
<evidence type="ECO:0000313" key="6">
    <source>
        <dbReference type="Proteomes" id="UP001501231"/>
    </source>
</evidence>
<sequence length="497" mass="52319">MTGPAEALGEAVRRFGPAPAFRAPAGWEVSYAELGRLVGETAAGLARRGVREGHVGALLLPASVEYVVAYLALARLGAITAGVNPRLTAPEGRAVLDRARPDVVIGTAELVAGRRCAAETIEVPLAGAPGDVLAVLRDDRRTPPAARSDPDRPVAIVFTSGSTGTPKGAVFAGRQLRAITSMDAGGPRPAPPMLAGTELPHVGFMTKLPGHLLSGARVQLLRRWRAAEVLSLVSEQRMPVIGGVSAQVALLLEVPGFGSYDLSAVRALVMGGGPSPPDLVRRARRRFRAAYSIRYSSTESGGVGTMTAFDAPDEEALCTVGRPRPGIDLEIRDEHGRALPSGEVGQIFLRSPATMAGYWRDEAATGAVLAGGFLRTGDLGRVDDRGCLRLAGRHKEMYIRGGYNVHPQEVEAVLTEHPGIAAVAVAPRPDAVMGEIGVAVVVPADPAAPPVLDDLRAFAAERLARHKLPEALLVVDELPLTSMYKIDRRALAGFVTR</sequence>
<dbReference type="Pfam" id="PF00501">
    <property type="entry name" value="AMP-binding"/>
    <property type="match status" value="1"/>
</dbReference>
<dbReference type="RefSeq" id="WP_344588371.1">
    <property type="nucleotide sequence ID" value="NZ_BAAARW010000006.1"/>
</dbReference>
<dbReference type="PANTHER" id="PTHR43201:SF5">
    <property type="entry name" value="MEDIUM-CHAIN ACYL-COA LIGASE ACSF2, MITOCHONDRIAL"/>
    <property type="match status" value="1"/>
</dbReference>
<dbReference type="Pfam" id="PF13193">
    <property type="entry name" value="AMP-binding_C"/>
    <property type="match status" value="1"/>
</dbReference>
<dbReference type="Proteomes" id="UP001501231">
    <property type="component" value="Unassembled WGS sequence"/>
</dbReference>
<feature type="domain" description="AMP-binding enzyme C-terminal" evidence="4">
    <location>
        <begin position="409"/>
        <end position="482"/>
    </location>
</feature>
<evidence type="ECO:0000256" key="2">
    <source>
        <dbReference type="ARBA" id="ARBA00022598"/>
    </source>
</evidence>
<dbReference type="Gene3D" id="3.40.50.12780">
    <property type="entry name" value="N-terminal domain of ligase-like"/>
    <property type="match status" value="1"/>
</dbReference>
<gene>
    <name evidence="5" type="ORF">GCM10010191_19750</name>
</gene>
<comment type="similarity">
    <text evidence="1">Belongs to the ATP-dependent AMP-binding enzyme family.</text>
</comment>
<keyword evidence="6" id="KW-1185">Reference proteome</keyword>
<keyword evidence="2 5" id="KW-0436">Ligase</keyword>
<evidence type="ECO:0000313" key="5">
    <source>
        <dbReference type="EMBL" id="GAA2410815.1"/>
    </source>
</evidence>
<name>A0ABN3IQC4_9ACTN</name>
<dbReference type="InterPro" id="IPR045851">
    <property type="entry name" value="AMP-bd_C_sf"/>
</dbReference>
<evidence type="ECO:0000259" key="3">
    <source>
        <dbReference type="Pfam" id="PF00501"/>
    </source>
</evidence>
<dbReference type="PANTHER" id="PTHR43201">
    <property type="entry name" value="ACYL-COA SYNTHETASE"/>
    <property type="match status" value="1"/>
</dbReference>
<proteinExistence type="inferred from homology"/>
<dbReference type="SUPFAM" id="SSF56801">
    <property type="entry name" value="Acetyl-CoA synthetase-like"/>
    <property type="match status" value="1"/>
</dbReference>
<feature type="domain" description="AMP-dependent synthetase/ligase" evidence="3">
    <location>
        <begin position="10"/>
        <end position="359"/>
    </location>
</feature>
<dbReference type="PROSITE" id="PS00455">
    <property type="entry name" value="AMP_BINDING"/>
    <property type="match status" value="1"/>
</dbReference>
<dbReference type="Gene3D" id="3.30.300.30">
    <property type="match status" value="1"/>
</dbReference>
<evidence type="ECO:0000256" key="1">
    <source>
        <dbReference type="ARBA" id="ARBA00006432"/>
    </source>
</evidence>
<dbReference type="GO" id="GO:0016874">
    <property type="term" value="F:ligase activity"/>
    <property type="evidence" value="ECO:0007669"/>
    <property type="project" value="UniProtKB-KW"/>
</dbReference>
<comment type="caution">
    <text evidence="5">The sequence shown here is derived from an EMBL/GenBank/DDBJ whole genome shotgun (WGS) entry which is preliminary data.</text>
</comment>
<accession>A0ABN3IQC4</accession>
<dbReference type="EMBL" id="BAAARW010000006">
    <property type="protein sequence ID" value="GAA2410815.1"/>
    <property type="molecule type" value="Genomic_DNA"/>
</dbReference>
<organism evidence="5 6">
    <name type="scientific">Actinomadura vinacea</name>
    <dbReference type="NCBI Taxonomy" id="115336"/>
    <lineage>
        <taxon>Bacteria</taxon>
        <taxon>Bacillati</taxon>
        <taxon>Actinomycetota</taxon>
        <taxon>Actinomycetes</taxon>
        <taxon>Streptosporangiales</taxon>
        <taxon>Thermomonosporaceae</taxon>
        <taxon>Actinomadura</taxon>
    </lineage>
</organism>
<evidence type="ECO:0000259" key="4">
    <source>
        <dbReference type="Pfam" id="PF13193"/>
    </source>
</evidence>
<dbReference type="InterPro" id="IPR000873">
    <property type="entry name" value="AMP-dep_synth/lig_dom"/>
</dbReference>
<dbReference type="InterPro" id="IPR042099">
    <property type="entry name" value="ANL_N_sf"/>
</dbReference>
<dbReference type="InterPro" id="IPR020845">
    <property type="entry name" value="AMP-binding_CS"/>
</dbReference>